<reference evidence="3" key="2">
    <citation type="submission" date="2014-10" db="EMBL/GenBank/DDBJ databases">
        <title>Molecular cloning and characterization of the genes coding for the envelope proteins from Cyprinid herpesvirus 3-HZ419 strain.</title>
        <authorList>
            <person name="Liu Z."/>
            <person name="Ke H."/>
            <person name="Ma Y."/>
            <person name="Hao L."/>
            <person name="Ma J."/>
            <person name="Liang Z."/>
        </authorList>
    </citation>
    <scope>NUCLEOTIDE SEQUENCE</scope>
    <source>
        <strain evidence="3">HZ419</strain>
    </source>
</reference>
<feature type="transmembrane region" description="Helical" evidence="2">
    <location>
        <begin position="549"/>
        <end position="576"/>
    </location>
</feature>
<keyword evidence="2" id="KW-1133">Transmembrane helix</keyword>
<reference evidence="4 5" key="1">
    <citation type="journal article" date="2007" name="J. Virol.">
        <title>Genome sequences of three koi herpesvirus isolates representing the expanding distribution of an emerging disease threatening koi and common carp worldwide.</title>
        <authorList>
            <person name="Aoki T."/>
            <person name="Hirono I."/>
            <person name="Kurokawa K."/>
            <person name="Fukuda H."/>
            <person name="Nahary R."/>
            <person name="Eldar A."/>
            <person name="Davison A.J."/>
            <person name="Waltzek T.B."/>
            <person name="Bercovier H."/>
            <person name="Hedrick R.P."/>
        </authorList>
    </citation>
    <scope>NUCLEOTIDE SEQUENCE [LARGE SCALE GENOMIC DNA]</scope>
    <source>
        <strain evidence="4">TUMST1</strain>
    </source>
</reference>
<organism evidence="4 5">
    <name type="scientific">Cyprinid herpesvirus 3</name>
    <name type="common">CyHV-3</name>
    <dbReference type="NCBI Taxonomy" id="180230"/>
    <lineage>
        <taxon>Viruses</taxon>
        <taxon>Duplodnaviria</taxon>
        <taxon>Heunggongvirae</taxon>
        <taxon>Peploviricota</taxon>
        <taxon>Herviviricetes</taxon>
        <taxon>Herpesvirales</taxon>
        <taxon>Alloherpesviridae</taxon>
        <taxon>Cyvirus</taxon>
        <taxon>Cyvirus cyprinidallo3</taxon>
    </lineage>
</organism>
<proteinExistence type="predicted"/>
<evidence type="ECO:0000313" key="4">
    <source>
        <dbReference type="EMBL" id="BAF48837.1"/>
    </source>
</evidence>
<dbReference type="EMBL" id="KP004892">
    <property type="protein sequence ID" value="AJK93598.1"/>
    <property type="molecule type" value="Genomic_DNA"/>
</dbReference>
<sequence length="608" mass="66073">MTGCGVWWTTGLALLVIAVSPSLQQTTALNINSLVYSVSYSVPRFCGVNGLPYEISATFTFDKYNVSSVEWLAPVTPLPSTPGSRTNVTWALGRPHRTTLSFRPFVFTDATRPYAVRAMGEIIDVGLIKRYDDLPLGSVKAALLRVQAVGFDPVTSYAILKCVPSCSIRQDLRFVWFNYDQVQPGVSGDTLTTTVQGRYMCGVAGSQLFSKPIWVGEPVFDCPFDVRAWCPSGTVQKYENEYPRRYTEDDLRQPGTVLACNETKAVSTLGMCAERTVCNVEATNQCSDFSPAVYTSCNNTAVHKFCPDSLPFVWTSSTPWVVSTVDSNNIVFTDVPGTTSVINTFCGAETNVYLLCGTPEQAVSAARPRPVFSIPTLDTMTVANGDGVVPELSVVREGTVFEMECPSPNLVVYWRRGNLRMAVSLGSSNVRILRKTLTREDLNATWSCVGFDSYNAITATLFRSVYLTDVKPTTPAPATSTTTTPTLPVTTPKTTTLRTTTLPAPPTITTTTPGSSTGAGTSQGPSTALPTTFTTPTLTVAPDEGSSGALVVLIVITVFEALIIVFVIVVCGCYYYKHNPELRHAVEEFTRKAKEDIKRFGAQVSRRP</sequence>
<keyword evidence="2" id="KW-0812">Transmembrane</keyword>
<evidence type="ECO:0000313" key="5">
    <source>
        <dbReference type="Proteomes" id="UP000169752"/>
    </source>
</evidence>
<feature type="region of interest" description="Disordered" evidence="1">
    <location>
        <begin position="473"/>
        <end position="527"/>
    </location>
</feature>
<dbReference type="Proteomes" id="UP000169752">
    <property type="component" value="Segment"/>
</dbReference>
<accession>A4FTD2</accession>
<evidence type="ECO:0000313" key="3">
    <source>
        <dbReference type="EMBL" id="AJK93598.1"/>
    </source>
</evidence>
<gene>
    <name evidence="4" type="ORF">KHVJ033</name>
</gene>
<dbReference type="EMBL" id="AP008984">
    <property type="protein sequence ID" value="BAF48837.1"/>
    <property type="molecule type" value="Genomic_DNA"/>
</dbReference>
<evidence type="ECO:0000256" key="1">
    <source>
        <dbReference type="SAM" id="MobiDB-lite"/>
    </source>
</evidence>
<keyword evidence="2" id="KW-0472">Membrane</keyword>
<evidence type="ECO:0000256" key="2">
    <source>
        <dbReference type="SAM" id="Phobius"/>
    </source>
</evidence>
<protein>
    <submittedName>
        <fullName evidence="3">Isolate HZ419 ORF25 protein</fullName>
    </submittedName>
</protein>
<name>A4FTD2_CYHV3</name>